<proteinExistence type="predicted"/>
<organism evidence="1">
    <name type="scientific">Hyperionvirus sp</name>
    <dbReference type="NCBI Taxonomy" id="2487770"/>
    <lineage>
        <taxon>Viruses</taxon>
        <taxon>Varidnaviria</taxon>
        <taxon>Bamfordvirae</taxon>
        <taxon>Nucleocytoviricota</taxon>
        <taxon>Megaviricetes</taxon>
        <taxon>Imitervirales</taxon>
        <taxon>Mimiviridae</taxon>
        <taxon>Klosneuvirinae</taxon>
    </lineage>
</organism>
<protein>
    <submittedName>
        <fullName evidence="1">Uncharacterized protein</fullName>
    </submittedName>
</protein>
<gene>
    <name evidence="1" type="ORF">Hyperionvirus1_171</name>
</gene>
<name>A0A3G5A6D9_9VIRU</name>
<accession>A0A3G5A6D9</accession>
<evidence type="ECO:0000313" key="1">
    <source>
        <dbReference type="EMBL" id="AYV82592.1"/>
    </source>
</evidence>
<reference evidence="1" key="1">
    <citation type="submission" date="2018-10" db="EMBL/GenBank/DDBJ databases">
        <title>Hidden diversity of soil giant viruses.</title>
        <authorList>
            <person name="Schulz F."/>
            <person name="Alteio L."/>
            <person name="Goudeau D."/>
            <person name="Ryan E.M."/>
            <person name="Malmstrom R.R."/>
            <person name="Blanchard J."/>
            <person name="Woyke T."/>
        </authorList>
    </citation>
    <scope>NUCLEOTIDE SEQUENCE</scope>
    <source>
        <strain evidence="1">HYV1</strain>
    </source>
</reference>
<dbReference type="EMBL" id="MK072383">
    <property type="protein sequence ID" value="AYV82592.1"/>
    <property type="molecule type" value="Genomic_DNA"/>
</dbReference>
<sequence length="440" mass="51076">MKLIEWYYMSQFTIGGFFASAAGDFFPVYEEPCMNCDQQLESTWNIILMKDLTILNRTPDEIKKLTTSDIKKMVPGLSKLENYHYETPYSGECKERKNESYKITIPSELCECGRKETTDKIIEIPTWSCPCCLHLVCSGECFWTHVNLFHVKNIFMPIVVEPKMMGSEWCPMCHHILTPRDPSLLPILDNNNRVQFRSVSDEKVKTANPILCRVRNPSSTETPSDPGFKMEFTQFCIKNRICAKCETWDKNKIKLPKQILKGVHTLPPIYTHETIIPPYIQPAHIPLAMIFDSFDHLKKNITPYSQILPDLLRRSYFEEVNFPQHYSNQSNSAIHRYIANLWQTMLYVTPLFGMTRLRTPKELKKAKIPTEPILAAVRSEILFITKILTEIGISTALHPIIYSYLPWQLWNFDRIFSQIHSDIRRFGPSVAALKIKLISK</sequence>